<dbReference type="Proteomes" id="UP000250275">
    <property type="component" value="Unassembled WGS sequence"/>
</dbReference>
<feature type="domain" description="Helicase ATP-binding" evidence="2">
    <location>
        <begin position="427"/>
        <end position="574"/>
    </location>
</feature>
<dbReference type="SUPFAM" id="SSF52540">
    <property type="entry name" value="P-loop containing nucleoside triphosphate hydrolases"/>
    <property type="match status" value="1"/>
</dbReference>
<dbReference type="InterPro" id="IPR014001">
    <property type="entry name" value="Helicase_ATP-bd"/>
</dbReference>
<accession>A0A310S8Q0</accession>
<dbReference type="PROSITE" id="PS51192">
    <property type="entry name" value="HELICASE_ATP_BIND_1"/>
    <property type="match status" value="1"/>
</dbReference>
<dbReference type="InterPro" id="IPR027417">
    <property type="entry name" value="P-loop_NTPase"/>
</dbReference>
<keyword evidence="4" id="KW-1185">Reference proteome</keyword>
<reference evidence="3 4" key="1">
    <citation type="submission" date="2015-07" db="EMBL/GenBank/DDBJ databases">
        <title>The genome of Eufriesea mexicana.</title>
        <authorList>
            <person name="Pan H."/>
            <person name="Kapheim K."/>
        </authorList>
    </citation>
    <scope>NUCLEOTIDE SEQUENCE [LARGE SCALE GENOMIC DNA]</scope>
    <source>
        <strain evidence="3">0111107269</strain>
        <tissue evidence="3">Whole body</tissue>
    </source>
</reference>
<evidence type="ECO:0000313" key="3">
    <source>
        <dbReference type="EMBL" id="OAD53038.1"/>
    </source>
</evidence>
<feature type="region of interest" description="Disordered" evidence="1">
    <location>
        <begin position="54"/>
        <end position="74"/>
    </location>
</feature>
<sequence length="776" mass="86885">MCEVHGYGVFYNPMLVIISSSRRGVVARLSLNIVLRIKTVPGGVKLEHVQRHPYCKGGAGSEPTPNPKPQARRCNGLTPAPVGDIASGSPTFNVWFHGLFADHTWGAMHVGLTHTHITPTEVRSHGSSAPPMPNFDISASRSLPNHHLELQPTFMFYVQERDATPVVGLLFPPWSHGSSAPPMPNFDISASRSLPNHHLELQPTFMFYVQEIIVEITDPPTAEDGAMRAYSPLTSLTPLTALGGGRFTMGTGLAPPFPSTLSSFWYRIPGFPLPVDHGQPWHELNDSVSYAQVAESKKNTRDRREWLPPRNKRDDKSEVILIKPIRDNDNRSNDELKLCMKKELEANRSKFKTESVRQMRRKGLIVEVEINKDVDLFKRSTLEKSKLRAGGPNLNPTTIIHVEIVFIGKYSESGMFFNSNIFYSRGTELEDGNLCYLLEAPTGSEKTMLFTSNLMRAVKPETRVFLLQPTVATVGNNYVVSQKHEDSTDLVGYGNKKLTILSYGAALKRIQQIENRADYVLLDEIHCRSDPTVIAGNLQFTKKRAPYKCIHLTATVLTTNRAQRLADGLDISGTWFEIKENIRIEPATTGETTNGDWFVIPPGVTGVKTCGPDRQYLAIHWGTTFNLQEMASECWCFCTDVVGQAVTVPGCRVVIDFLEELKPNTVLIGGEAGLLYRHTLEGRRIGLATSKQRKGRTGRTNIDWYVTPRGFNPIVDYPIDMRTVAMAMLQLEAERRLTRQAILEHHDTALVKTMSELRWIFARVLSLSRLVEESIK</sequence>
<dbReference type="EMBL" id="KQ768849">
    <property type="protein sequence ID" value="OAD53038.1"/>
    <property type="molecule type" value="Genomic_DNA"/>
</dbReference>
<gene>
    <name evidence="3" type="ORF">WN48_10893</name>
</gene>
<organism evidence="3 4">
    <name type="scientific">Eufriesea mexicana</name>
    <dbReference type="NCBI Taxonomy" id="516756"/>
    <lineage>
        <taxon>Eukaryota</taxon>
        <taxon>Metazoa</taxon>
        <taxon>Ecdysozoa</taxon>
        <taxon>Arthropoda</taxon>
        <taxon>Hexapoda</taxon>
        <taxon>Insecta</taxon>
        <taxon>Pterygota</taxon>
        <taxon>Neoptera</taxon>
        <taxon>Endopterygota</taxon>
        <taxon>Hymenoptera</taxon>
        <taxon>Apocrita</taxon>
        <taxon>Aculeata</taxon>
        <taxon>Apoidea</taxon>
        <taxon>Anthophila</taxon>
        <taxon>Apidae</taxon>
        <taxon>Eufriesea</taxon>
    </lineage>
</organism>
<dbReference type="AlphaFoldDB" id="A0A310S8Q0"/>
<protein>
    <recommendedName>
        <fullName evidence="2">Helicase ATP-binding domain-containing protein</fullName>
    </recommendedName>
</protein>
<dbReference type="Gene3D" id="3.40.50.300">
    <property type="entry name" value="P-loop containing nucleotide triphosphate hydrolases"/>
    <property type="match status" value="2"/>
</dbReference>
<evidence type="ECO:0000256" key="1">
    <source>
        <dbReference type="SAM" id="MobiDB-lite"/>
    </source>
</evidence>
<evidence type="ECO:0000313" key="4">
    <source>
        <dbReference type="Proteomes" id="UP000250275"/>
    </source>
</evidence>
<evidence type="ECO:0000259" key="2">
    <source>
        <dbReference type="PROSITE" id="PS51192"/>
    </source>
</evidence>
<proteinExistence type="predicted"/>
<name>A0A310S8Q0_9HYME</name>